<dbReference type="FunFam" id="2.60.40.1730:FF:000007">
    <property type="entry name" value="thyrotropin-releasing hormone-degrading ectoenzyme"/>
    <property type="match status" value="1"/>
</dbReference>
<name>A0A445J2F8_GLYSO</name>
<protein>
    <submittedName>
        <fullName evidence="2">Aminopeptidase M1</fullName>
    </submittedName>
</protein>
<dbReference type="GO" id="GO:0005737">
    <property type="term" value="C:cytoplasm"/>
    <property type="evidence" value="ECO:0007669"/>
    <property type="project" value="TreeGrafter"/>
</dbReference>
<dbReference type="GO" id="GO:0006508">
    <property type="term" value="P:proteolysis"/>
    <property type="evidence" value="ECO:0007669"/>
    <property type="project" value="TreeGrafter"/>
</dbReference>
<sequence>MDQFKGQPCFLKFFVPKCYNIRLKINLIAHRFASFAIVNPDIVIATSFIVLNTTKLSVSNDAISFTNQGSSKVIKPSRVKLFENDEIMVLEFTEELPIGFSVLSIRSKVILNDRVKGFYRSTYEHNGEKKSMAVRQFEPIDAKQCIPCWDEAACKATFKITLDVTSELVALSNMPIVEEITDGNLKTVSYQESPIMWSKFECIIKLRSLASYIKRHACSNAKTEDPWVALEEGSGEPVNKSMALWTKQKGYPAVSVKVND</sequence>
<keyword evidence="3" id="KW-1185">Reference proteome</keyword>
<dbReference type="GO" id="GO:0070006">
    <property type="term" value="F:metalloaminopeptidase activity"/>
    <property type="evidence" value="ECO:0007669"/>
    <property type="project" value="TreeGrafter"/>
</dbReference>
<evidence type="ECO:0000259" key="1">
    <source>
        <dbReference type="Pfam" id="PF17900"/>
    </source>
</evidence>
<feature type="domain" description="Aminopeptidase N-like N-terminal" evidence="1">
    <location>
        <begin position="15"/>
        <end position="196"/>
    </location>
</feature>
<dbReference type="Pfam" id="PF17900">
    <property type="entry name" value="Peptidase_M1_N"/>
    <property type="match status" value="1"/>
</dbReference>
<dbReference type="InterPro" id="IPR045357">
    <property type="entry name" value="Aminopeptidase_N-like_N"/>
</dbReference>
<organism evidence="2 3">
    <name type="scientific">Glycine soja</name>
    <name type="common">Wild soybean</name>
    <dbReference type="NCBI Taxonomy" id="3848"/>
    <lineage>
        <taxon>Eukaryota</taxon>
        <taxon>Viridiplantae</taxon>
        <taxon>Streptophyta</taxon>
        <taxon>Embryophyta</taxon>
        <taxon>Tracheophyta</taxon>
        <taxon>Spermatophyta</taxon>
        <taxon>Magnoliopsida</taxon>
        <taxon>eudicotyledons</taxon>
        <taxon>Gunneridae</taxon>
        <taxon>Pentapetalae</taxon>
        <taxon>rosids</taxon>
        <taxon>fabids</taxon>
        <taxon>Fabales</taxon>
        <taxon>Fabaceae</taxon>
        <taxon>Papilionoideae</taxon>
        <taxon>50 kb inversion clade</taxon>
        <taxon>NPAAA clade</taxon>
        <taxon>indigoferoid/millettioid clade</taxon>
        <taxon>Phaseoleae</taxon>
        <taxon>Glycine</taxon>
        <taxon>Glycine subgen. Soja</taxon>
    </lineage>
</organism>
<dbReference type="InterPro" id="IPR042097">
    <property type="entry name" value="Aminopeptidase_N-like_N_sf"/>
</dbReference>
<dbReference type="PANTHER" id="PTHR11533:SF174">
    <property type="entry name" value="PUROMYCIN-SENSITIVE AMINOPEPTIDASE-RELATED"/>
    <property type="match status" value="1"/>
</dbReference>
<dbReference type="GO" id="GO:0043171">
    <property type="term" value="P:peptide catabolic process"/>
    <property type="evidence" value="ECO:0007669"/>
    <property type="project" value="TreeGrafter"/>
</dbReference>
<keyword evidence="2" id="KW-0031">Aminopeptidase</keyword>
<evidence type="ECO:0000313" key="3">
    <source>
        <dbReference type="Proteomes" id="UP000289340"/>
    </source>
</evidence>
<dbReference type="PANTHER" id="PTHR11533">
    <property type="entry name" value="PROTEASE M1 ZINC METALLOPROTEASE"/>
    <property type="match status" value="1"/>
</dbReference>
<dbReference type="InterPro" id="IPR050344">
    <property type="entry name" value="Peptidase_M1_aminopeptidases"/>
</dbReference>
<comment type="caution">
    <text evidence="2">The sequence shown here is derived from an EMBL/GenBank/DDBJ whole genome shotgun (WGS) entry which is preliminary data.</text>
</comment>
<dbReference type="GO" id="GO:0008270">
    <property type="term" value="F:zinc ion binding"/>
    <property type="evidence" value="ECO:0007669"/>
    <property type="project" value="TreeGrafter"/>
</dbReference>
<accession>A0A445J2F8</accession>
<dbReference type="Gene3D" id="2.60.40.1730">
    <property type="entry name" value="tricorn interacting facor f3 domain"/>
    <property type="match status" value="1"/>
</dbReference>
<dbReference type="GO" id="GO:0042277">
    <property type="term" value="F:peptide binding"/>
    <property type="evidence" value="ECO:0007669"/>
    <property type="project" value="TreeGrafter"/>
</dbReference>
<keyword evidence="2" id="KW-0378">Hydrolase</keyword>
<proteinExistence type="predicted"/>
<evidence type="ECO:0000313" key="2">
    <source>
        <dbReference type="EMBL" id="RZB92583.1"/>
    </source>
</evidence>
<gene>
    <name evidence="2" type="ORF">D0Y65_024514</name>
</gene>
<reference evidence="2 3" key="1">
    <citation type="submission" date="2018-09" db="EMBL/GenBank/DDBJ databases">
        <title>A high-quality reference genome of wild soybean provides a powerful tool to mine soybean genomes.</title>
        <authorList>
            <person name="Xie M."/>
            <person name="Chung C.Y.L."/>
            <person name="Li M.-W."/>
            <person name="Wong F.-L."/>
            <person name="Chan T.-F."/>
            <person name="Lam H.-M."/>
        </authorList>
    </citation>
    <scope>NUCLEOTIDE SEQUENCE [LARGE SCALE GENOMIC DNA]</scope>
    <source>
        <strain evidence="3">cv. W05</strain>
        <tissue evidence="2">Hypocotyl of etiolated seedlings</tissue>
    </source>
</reference>
<dbReference type="SUPFAM" id="SSF63737">
    <property type="entry name" value="Leukotriene A4 hydrolase N-terminal domain"/>
    <property type="match status" value="1"/>
</dbReference>
<dbReference type="SUPFAM" id="SSF55486">
    <property type="entry name" value="Metalloproteases ('zincins'), catalytic domain"/>
    <property type="match status" value="1"/>
</dbReference>
<dbReference type="Proteomes" id="UP000289340">
    <property type="component" value="Chromosome 9"/>
</dbReference>
<dbReference type="GO" id="GO:0016020">
    <property type="term" value="C:membrane"/>
    <property type="evidence" value="ECO:0007669"/>
    <property type="project" value="TreeGrafter"/>
</dbReference>
<keyword evidence="2" id="KW-0645">Protease</keyword>
<dbReference type="EMBL" id="QZWG01000009">
    <property type="protein sequence ID" value="RZB92583.1"/>
    <property type="molecule type" value="Genomic_DNA"/>
</dbReference>
<dbReference type="GO" id="GO:0005615">
    <property type="term" value="C:extracellular space"/>
    <property type="evidence" value="ECO:0007669"/>
    <property type="project" value="TreeGrafter"/>
</dbReference>
<dbReference type="AlphaFoldDB" id="A0A445J2F8"/>